<dbReference type="Proteomes" id="UP000007239">
    <property type="component" value="Chromosome"/>
</dbReference>
<keyword evidence="1" id="KW-0472">Membrane</keyword>
<evidence type="ECO:0000256" key="1">
    <source>
        <dbReference type="SAM" id="Phobius"/>
    </source>
</evidence>
<evidence type="ECO:0000313" key="3">
    <source>
        <dbReference type="EMBL" id="AEF18183.1"/>
    </source>
</evidence>
<dbReference type="STRING" id="858215.Thexy_2176"/>
<name>F6BKV0_THEXL</name>
<dbReference type="InterPro" id="IPR014225">
    <property type="entry name" value="Spore_II_D_firmicutes"/>
</dbReference>
<dbReference type="InterPro" id="IPR013486">
    <property type="entry name" value="SpoIID/LytB"/>
</dbReference>
<organism evidence="3 4">
    <name type="scientific">Thermoanaerobacterium xylanolyticum (strain ATCC 49914 / DSM 7097 / LX-11)</name>
    <dbReference type="NCBI Taxonomy" id="858215"/>
    <lineage>
        <taxon>Bacteria</taxon>
        <taxon>Bacillati</taxon>
        <taxon>Bacillota</taxon>
        <taxon>Clostridia</taxon>
        <taxon>Thermoanaerobacterales</taxon>
        <taxon>Thermoanaerobacteraceae</taxon>
        <taxon>Thermoanaerobacterium</taxon>
    </lineage>
</organism>
<evidence type="ECO:0000313" key="4">
    <source>
        <dbReference type="Proteomes" id="UP000007239"/>
    </source>
</evidence>
<sequence>MKHIAYGVILIVFATILLPTVIVIGLAPARSVVSHGSTVRLINSGGLKDIKTNVEEAPADYNTINVFVVDEDKNVKMNLEDYLVGVVAAEMPADFELEALKAQAVAARTYALSKELSLGGKGCNLHPGSDICTDSKHCQAWISDDVMKSRWGDKYNLYHDKIVKAVNDTKGLVIVYNDALIDPVYHAISGGETEDAINVWKENFPYLKSVPSPGEEVAQKFKTTVTVSSEEFVNRIKSKTPKANISTKNVLGYIKNVKRTEAGHVLSLNIGGVDFTGTDIQDLFQLNSTNFSFSMKGSNVVINVIGYGHGVGMSQYGANAMAEDGKNFEDILKHYYTGVEIMKIDNLLKLKNGKA</sequence>
<dbReference type="InterPro" id="IPR051922">
    <property type="entry name" value="Bact_Sporulation_Assoc"/>
</dbReference>
<keyword evidence="1" id="KW-1133">Transmembrane helix</keyword>
<reference evidence="3" key="1">
    <citation type="submission" date="2011-05" db="EMBL/GenBank/DDBJ databases">
        <title>Complete sequence of Thermoanaerobacterium xylanolyticum LX-11.</title>
        <authorList>
            <consortium name="US DOE Joint Genome Institute"/>
            <person name="Lucas S."/>
            <person name="Han J."/>
            <person name="Lapidus A."/>
            <person name="Cheng J.-F."/>
            <person name="Goodwin L."/>
            <person name="Pitluck S."/>
            <person name="Peters L."/>
            <person name="Mikhailova N."/>
            <person name="Lu M."/>
            <person name="Han C."/>
            <person name="Tapia R."/>
            <person name="Land M."/>
            <person name="Hauser L."/>
            <person name="Kyrpides N."/>
            <person name="Ivanova N."/>
            <person name="Pagani I."/>
            <person name="Hemme C."/>
            <person name="Woyke T."/>
        </authorList>
    </citation>
    <scope>NUCLEOTIDE SEQUENCE</scope>
    <source>
        <strain evidence="3">LX-11</strain>
    </source>
</reference>
<dbReference type="KEGG" id="txy:Thexy_2176"/>
<evidence type="ECO:0000259" key="2">
    <source>
        <dbReference type="Pfam" id="PF08486"/>
    </source>
</evidence>
<dbReference type="InterPro" id="IPR013693">
    <property type="entry name" value="SpoIID/LytB_N"/>
</dbReference>
<dbReference type="PANTHER" id="PTHR30032:SF4">
    <property type="entry name" value="AMIDASE ENHANCER"/>
    <property type="match status" value="1"/>
</dbReference>
<dbReference type="HOGENOM" id="CLU_021203_1_1_9"/>
<dbReference type="EMBL" id="CP002739">
    <property type="protein sequence ID" value="AEF18183.1"/>
    <property type="molecule type" value="Genomic_DNA"/>
</dbReference>
<dbReference type="NCBIfam" id="TIGR02870">
    <property type="entry name" value="spore_II_D"/>
    <property type="match status" value="1"/>
</dbReference>
<keyword evidence="1" id="KW-0812">Transmembrane</keyword>
<feature type="transmembrane region" description="Helical" evidence="1">
    <location>
        <begin position="6"/>
        <end position="27"/>
    </location>
</feature>
<proteinExistence type="predicted"/>
<gene>
    <name evidence="3" type="ordered locus">Thexy_2176</name>
</gene>
<protein>
    <submittedName>
        <fullName evidence="3">Stage II sporulation protein D</fullName>
    </submittedName>
</protein>
<dbReference type="NCBIfam" id="TIGR02669">
    <property type="entry name" value="SpoIID_LytB"/>
    <property type="match status" value="1"/>
</dbReference>
<dbReference type="GO" id="GO:0030288">
    <property type="term" value="C:outer membrane-bounded periplasmic space"/>
    <property type="evidence" value="ECO:0007669"/>
    <property type="project" value="TreeGrafter"/>
</dbReference>
<dbReference type="AlphaFoldDB" id="F6BKV0"/>
<feature type="domain" description="Sporulation stage II protein D amidase enhancer LytB N-terminal" evidence="2">
    <location>
        <begin position="76"/>
        <end position="176"/>
    </location>
</feature>
<dbReference type="PANTHER" id="PTHR30032">
    <property type="entry name" value="N-ACETYLMURAMOYL-L-ALANINE AMIDASE-RELATED"/>
    <property type="match status" value="1"/>
</dbReference>
<dbReference type="Pfam" id="PF08486">
    <property type="entry name" value="SpoIID"/>
    <property type="match status" value="1"/>
</dbReference>
<keyword evidence="4" id="KW-1185">Reference proteome</keyword>
<accession>F6BKV0</accession>
<dbReference type="eggNOG" id="COG2385">
    <property type="taxonomic scope" value="Bacteria"/>
</dbReference>
<dbReference type="GO" id="GO:0030435">
    <property type="term" value="P:sporulation resulting in formation of a cellular spore"/>
    <property type="evidence" value="ECO:0007669"/>
    <property type="project" value="InterPro"/>
</dbReference>
<dbReference type="RefSeq" id="WP_013788910.1">
    <property type="nucleotide sequence ID" value="NC_015555.1"/>
</dbReference>